<dbReference type="Proteomes" id="UP000748308">
    <property type="component" value="Unassembled WGS sequence"/>
</dbReference>
<protein>
    <submittedName>
        <fullName evidence="2">Glycosyltransferase family 2 protein</fullName>
    </submittedName>
</protein>
<name>A0A937XBG1_UNCEI</name>
<dbReference type="PANTHER" id="PTHR48090:SF7">
    <property type="entry name" value="RFBJ PROTEIN"/>
    <property type="match status" value="1"/>
</dbReference>
<dbReference type="CDD" id="cd04179">
    <property type="entry name" value="DPM_DPG-synthase_like"/>
    <property type="match status" value="1"/>
</dbReference>
<evidence type="ECO:0000259" key="1">
    <source>
        <dbReference type="Pfam" id="PF00535"/>
    </source>
</evidence>
<evidence type="ECO:0000313" key="2">
    <source>
        <dbReference type="EMBL" id="MBM3317842.1"/>
    </source>
</evidence>
<dbReference type="Pfam" id="PF00535">
    <property type="entry name" value="Glycos_transf_2"/>
    <property type="match status" value="1"/>
</dbReference>
<dbReference type="EMBL" id="VGIY01000200">
    <property type="protein sequence ID" value="MBM3317842.1"/>
    <property type="molecule type" value="Genomic_DNA"/>
</dbReference>
<organism evidence="2 3">
    <name type="scientific">Eiseniibacteriota bacterium</name>
    <dbReference type="NCBI Taxonomy" id="2212470"/>
    <lineage>
        <taxon>Bacteria</taxon>
        <taxon>Candidatus Eiseniibacteriota</taxon>
    </lineage>
</organism>
<gene>
    <name evidence="2" type="ORF">FJY75_08305</name>
</gene>
<dbReference type="AlphaFoldDB" id="A0A937XBG1"/>
<proteinExistence type="predicted"/>
<dbReference type="Gene3D" id="3.90.550.10">
    <property type="entry name" value="Spore Coat Polysaccharide Biosynthesis Protein SpsA, Chain A"/>
    <property type="match status" value="1"/>
</dbReference>
<dbReference type="InterPro" id="IPR029044">
    <property type="entry name" value="Nucleotide-diphossugar_trans"/>
</dbReference>
<feature type="domain" description="Glycosyltransferase 2-like" evidence="1">
    <location>
        <begin position="1"/>
        <end position="150"/>
    </location>
</feature>
<comment type="caution">
    <text evidence="2">The sequence shown here is derived from an EMBL/GenBank/DDBJ whole genome shotgun (WGS) entry which is preliminary data.</text>
</comment>
<accession>A0A937XBG1</accession>
<dbReference type="InterPro" id="IPR001173">
    <property type="entry name" value="Glyco_trans_2-like"/>
</dbReference>
<evidence type="ECO:0000313" key="3">
    <source>
        <dbReference type="Proteomes" id="UP000748308"/>
    </source>
</evidence>
<dbReference type="InterPro" id="IPR050256">
    <property type="entry name" value="Glycosyltransferase_2"/>
</dbReference>
<dbReference type="PANTHER" id="PTHR48090">
    <property type="entry name" value="UNDECAPRENYL-PHOSPHATE 4-DEOXY-4-FORMAMIDO-L-ARABINOSE TRANSFERASE-RELATED"/>
    <property type="match status" value="1"/>
</dbReference>
<reference evidence="2" key="1">
    <citation type="submission" date="2019-03" db="EMBL/GenBank/DDBJ databases">
        <title>Lake Tanganyika Metagenome-Assembled Genomes (MAGs).</title>
        <authorList>
            <person name="Tran P."/>
        </authorList>
    </citation>
    <scope>NUCLEOTIDE SEQUENCE</scope>
    <source>
        <strain evidence="2">M_DeepCast_400m_m2_100</strain>
    </source>
</reference>
<sequence length="213" mass="24054">MPCYNEEQGLREVIRRLPGCVDEIVVADNDSTDRTAEVAAELGARVVPEKRRGYGAAYKTGLAAATGDVIVTMDGDGTYPAEAIPELIDALVDRRLDFLSAARFPLSDPRAMGATNRTGNWLLTFAALVLFGAKMVDSQSGMWVFRREVLGLIRPRSDGMPFSQEIKIEAIRHPRVRFGEQHIEYRPRIGEVKLRKWRDGWENVLFMIRMRCR</sequence>
<dbReference type="SUPFAM" id="SSF53448">
    <property type="entry name" value="Nucleotide-diphospho-sugar transferases"/>
    <property type="match status" value="1"/>
</dbReference>